<organism evidence="1">
    <name type="scientific">Rhizophora mucronata</name>
    <name type="common">Asiatic mangrove</name>
    <dbReference type="NCBI Taxonomy" id="61149"/>
    <lineage>
        <taxon>Eukaryota</taxon>
        <taxon>Viridiplantae</taxon>
        <taxon>Streptophyta</taxon>
        <taxon>Embryophyta</taxon>
        <taxon>Tracheophyta</taxon>
        <taxon>Spermatophyta</taxon>
        <taxon>Magnoliopsida</taxon>
        <taxon>eudicotyledons</taxon>
        <taxon>Gunneridae</taxon>
        <taxon>Pentapetalae</taxon>
        <taxon>rosids</taxon>
        <taxon>fabids</taxon>
        <taxon>Malpighiales</taxon>
        <taxon>Rhizophoraceae</taxon>
        <taxon>Rhizophora</taxon>
    </lineage>
</organism>
<dbReference type="AlphaFoldDB" id="A0A2P2P9B6"/>
<accession>A0A2P2P9B6</accession>
<proteinExistence type="predicted"/>
<sequence>MIPFLKGWQNFGFHDKRTKLPILKYIASHIKYLH</sequence>
<reference evidence="1" key="1">
    <citation type="submission" date="2018-02" db="EMBL/GenBank/DDBJ databases">
        <title>Rhizophora mucronata_Transcriptome.</title>
        <authorList>
            <person name="Meera S.P."/>
            <person name="Sreeshan A."/>
            <person name="Augustine A."/>
        </authorList>
    </citation>
    <scope>NUCLEOTIDE SEQUENCE</scope>
    <source>
        <tissue evidence="1">Leaf</tissue>
    </source>
</reference>
<dbReference type="EMBL" id="GGEC01070874">
    <property type="protein sequence ID" value="MBX51358.1"/>
    <property type="molecule type" value="Transcribed_RNA"/>
</dbReference>
<name>A0A2P2P9B6_RHIMU</name>
<evidence type="ECO:0000313" key="1">
    <source>
        <dbReference type="EMBL" id="MBX51358.1"/>
    </source>
</evidence>
<protein>
    <submittedName>
        <fullName evidence="1">Uncharacterized protein</fullName>
    </submittedName>
</protein>